<dbReference type="InterPro" id="IPR051756">
    <property type="entry name" value="Centrosomal_MT-associated"/>
</dbReference>
<feature type="region of interest" description="Disordered" evidence="5">
    <location>
        <begin position="82"/>
        <end position="197"/>
    </location>
</feature>
<feature type="coiled-coil region" evidence="4">
    <location>
        <begin position="426"/>
        <end position="544"/>
    </location>
</feature>
<dbReference type="PANTHER" id="PTHR19336:SF9">
    <property type="entry name" value="SPINDLE POLE BODY PROTEIN PPC89"/>
    <property type="match status" value="1"/>
</dbReference>
<feature type="region of interest" description="Disordered" evidence="5">
    <location>
        <begin position="772"/>
        <end position="797"/>
    </location>
</feature>
<evidence type="ECO:0000259" key="6">
    <source>
        <dbReference type="Pfam" id="PF06657"/>
    </source>
</evidence>
<dbReference type="InterPro" id="IPR024957">
    <property type="entry name" value="Cep57_MT-bd_dom"/>
</dbReference>
<feature type="compositionally biased region" description="Acidic residues" evidence="5">
    <location>
        <begin position="1012"/>
        <end position="1032"/>
    </location>
</feature>
<feature type="region of interest" description="Disordered" evidence="5">
    <location>
        <begin position="993"/>
        <end position="1045"/>
    </location>
</feature>
<feature type="region of interest" description="Disordered" evidence="5">
    <location>
        <begin position="209"/>
        <end position="257"/>
    </location>
</feature>
<dbReference type="Pfam" id="PF06657">
    <property type="entry name" value="Cep57_MT_bd"/>
    <property type="match status" value="1"/>
</dbReference>
<comment type="subcellular location">
    <subcellularLocation>
        <location evidence="1">Cytoplasm</location>
        <location evidence="1">Cytoskeleton</location>
        <location evidence="1">Microtubule organizing center</location>
    </subcellularLocation>
</comment>
<evidence type="ECO:0000313" key="8">
    <source>
        <dbReference type="EMBL" id="RFU26403.1"/>
    </source>
</evidence>
<feature type="compositionally biased region" description="Basic and acidic residues" evidence="5">
    <location>
        <begin position="552"/>
        <end position="573"/>
    </location>
</feature>
<accession>A0A3E2H082</accession>
<dbReference type="OrthoDB" id="76453at2759"/>
<keyword evidence="2" id="KW-0963">Cytoplasm</keyword>
<evidence type="ECO:0000256" key="2">
    <source>
        <dbReference type="ARBA" id="ARBA00022490"/>
    </source>
</evidence>
<feature type="compositionally biased region" description="Polar residues" evidence="5">
    <location>
        <begin position="177"/>
        <end position="188"/>
    </location>
</feature>
<sequence>MSRDINKTFNSAASSTGSFHGTVSADTTMDFDPENEAIMSTRQIDNLSQKLPQLRDTAKKYGRWAPRPSQDDIINTSAIGRAFPDFSQGDSSDDNMSVEVGRGAKTRQRTPSRGPRLEYSDNIDSPVVTIGDFQILKTPPGRTRLKSSVSKDSIRNSAKKQDGQEKSSKGQKENIAPRTQQAVKNNDYISGATRNAGGEERRTLLELHARVSDDSSSSFSGDERPITTTFETKPSRFSHGQSVGAQASTTPSSLKQRATDALANALRSVSQTTSNMHTNHTVKSSTPNPTQHSFLLPNMPDISELVSGTFKDGTPVFTRNGKVQSRFSSVSGPPNHINFAPIDGIPVPEDEKAIFLSLQLLQDRIAELEMERAENQKVVEDLKNDNYQLRAENKELERNNRSDSALGMADSGSDGGHGSKQRLADKTRLDAQVASLTVRLEAAERKIATQDLRLKNNTAERDRAVQQLAEAFCTTEELRTENETLKQENEALRQQISQYLIENAENTREWQKKEAALHKKIQRREKAVKEVKEITRELYETRNNITITTTTQEKKRPSHDRVASDKVRSREEESTNQLHQSKDVALKDAASSSDIPTTKRSSRGRVSTGQIRQEKPTKAPIRQRSRSQSQRRLSTTETKNRSEYHGPEENIRNDESGQESDSNSYDETTTILRKSQQNMTGHLTEDGSEYLSILDGGEMAHLREMLNIAKSEQRERLVAAGPELKDDDTVYSRKSTRSTSGRQPGGLTGILKNGSAQTLEDLTGRLSIKNAKFSSDERDHTTRPSTSHQVKPVSTRRRYTDVDEMTSAFIIPDISFDIENNTLGRPVLSESARRVLDGLCRHNSQNCTICTRVASYNTEENTQTIAKRTVQVEKPIPVSERMPIPTPYEDEPTIRPAVAPGIALATVIKGLEDEVAHLKLKHAQLFSLYSKHDASLGMRKRKSLQKKLTILLKAIDTKSDQIYALYDVLEGQKQSGQEMTEREVEVTLMSIGVDPEDLTRGQRKGNALYSDSEGDNSSDDDSELDLPWEGIEDTTGTMDAKKGQA</sequence>
<feature type="region of interest" description="Disordered" evidence="5">
    <location>
        <begin position="1"/>
        <end position="28"/>
    </location>
</feature>
<dbReference type="GO" id="GO:0005815">
    <property type="term" value="C:microtubule organizing center"/>
    <property type="evidence" value="ECO:0007669"/>
    <property type="project" value="UniProtKB-SubCell"/>
</dbReference>
<dbReference type="AlphaFoldDB" id="A0A3E2H082"/>
<dbReference type="Pfam" id="PF14197">
    <property type="entry name" value="Cep57_CLD_2"/>
    <property type="match status" value="1"/>
</dbReference>
<name>A0A3E2H082_SCYLI</name>
<dbReference type="STRING" id="5539.A0A3E2H082"/>
<feature type="domain" description="Cep57 centrosome microtubule-binding" evidence="6">
    <location>
        <begin position="892"/>
        <end position="968"/>
    </location>
</feature>
<dbReference type="Proteomes" id="UP000258309">
    <property type="component" value="Unassembled WGS sequence"/>
</dbReference>
<feature type="region of interest" description="Disordered" evidence="5">
    <location>
        <begin position="393"/>
        <end position="426"/>
    </location>
</feature>
<evidence type="ECO:0000313" key="9">
    <source>
        <dbReference type="Proteomes" id="UP000258309"/>
    </source>
</evidence>
<feature type="region of interest" description="Disordered" evidence="5">
    <location>
        <begin position="548"/>
        <end position="667"/>
    </location>
</feature>
<dbReference type="GO" id="GO:0008017">
    <property type="term" value="F:microtubule binding"/>
    <property type="evidence" value="ECO:0007669"/>
    <property type="project" value="InterPro"/>
</dbReference>
<dbReference type="PANTHER" id="PTHR19336">
    <property type="entry name" value="UNCHARACTERIZED DUF1167"/>
    <property type="match status" value="1"/>
</dbReference>
<feature type="compositionally biased region" description="Polar residues" evidence="5">
    <location>
        <begin position="7"/>
        <end position="27"/>
    </location>
</feature>
<evidence type="ECO:0000259" key="7">
    <source>
        <dbReference type="Pfam" id="PF14197"/>
    </source>
</evidence>
<comment type="caution">
    <text evidence="8">The sequence shown here is derived from an EMBL/GenBank/DDBJ whole genome shotgun (WGS) entry which is preliminary data.</text>
</comment>
<keyword evidence="4" id="KW-0175">Coiled coil</keyword>
<feature type="non-terminal residue" evidence="8">
    <location>
        <position position="1"/>
    </location>
</feature>
<feature type="compositionally biased region" description="Polar residues" evidence="5">
    <location>
        <begin position="590"/>
        <end position="611"/>
    </location>
</feature>
<evidence type="ECO:0000256" key="4">
    <source>
        <dbReference type="SAM" id="Coils"/>
    </source>
</evidence>
<feature type="compositionally biased region" description="Polar residues" evidence="5">
    <location>
        <begin position="238"/>
        <end position="256"/>
    </location>
</feature>
<dbReference type="EMBL" id="NCSJ02000263">
    <property type="protein sequence ID" value="RFU26403.1"/>
    <property type="molecule type" value="Genomic_DNA"/>
</dbReference>
<gene>
    <name evidence="8" type="ORF">B7463_g9927</name>
</gene>
<proteinExistence type="predicted"/>
<evidence type="ECO:0000256" key="1">
    <source>
        <dbReference type="ARBA" id="ARBA00004267"/>
    </source>
</evidence>
<dbReference type="InterPro" id="IPR025925">
    <property type="entry name" value="PPC89_CLD"/>
</dbReference>
<evidence type="ECO:0000256" key="5">
    <source>
        <dbReference type="SAM" id="MobiDB-lite"/>
    </source>
</evidence>
<dbReference type="OMA" id="MKSDQIY"/>
<feature type="non-terminal residue" evidence="8">
    <location>
        <position position="1045"/>
    </location>
</feature>
<protein>
    <recommendedName>
        <fullName evidence="10">Cep57 centrosome microtubule-binding domain-containing protein</fullName>
    </recommendedName>
</protein>
<organism evidence="8 9">
    <name type="scientific">Scytalidium lignicola</name>
    <name type="common">Hyphomycete</name>
    <dbReference type="NCBI Taxonomy" id="5539"/>
    <lineage>
        <taxon>Eukaryota</taxon>
        <taxon>Fungi</taxon>
        <taxon>Dikarya</taxon>
        <taxon>Ascomycota</taxon>
        <taxon>Pezizomycotina</taxon>
        <taxon>Leotiomycetes</taxon>
        <taxon>Leotiomycetes incertae sedis</taxon>
        <taxon>Scytalidium</taxon>
    </lineage>
</organism>
<keyword evidence="3" id="KW-0206">Cytoskeleton</keyword>
<keyword evidence="9" id="KW-1185">Reference proteome</keyword>
<evidence type="ECO:0008006" key="10">
    <source>
        <dbReference type="Google" id="ProtNLM"/>
    </source>
</evidence>
<dbReference type="Gene3D" id="1.20.58.90">
    <property type="match status" value="1"/>
</dbReference>
<feature type="region of interest" description="Disordered" evidence="5">
    <location>
        <begin position="729"/>
        <end position="752"/>
    </location>
</feature>
<evidence type="ECO:0000256" key="3">
    <source>
        <dbReference type="ARBA" id="ARBA00023212"/>
    </source>
</evidence>
<reference evidence="8 9" key="1">
    <citation type="submission" date="2018-05" db="EMBL/GenBank/DDBJ databases">
        <title>Draft genome sequence of Scytalidium lignicola DSM 105466, a ubiquitous saprotrophic fungus.</title>
        <authorList>
            <person name="Buettner E."/>
            <person name="Gebauer A.M."/>
            <person name="Hofrichter M."/>
            <person name="Liers C."/>
            <person name="Kellner H."/>
        </authorList>
    </citation>
    <scope>NUCLEOTIDE SEQUENCE [LARGE SCALE GENOMIC DNA]</scope>
    <source>
        <strain evidence="8 9">DSM 105466</strain>
    </source>
</reference>
<feature type="compositionally biased region" description="Basic and acidic residues" evidence="5">
    <location>
        <begin position="159"/>
        <end position="172"/>
    </location>
</feature>
<feature type="compositionally biased region" description="Basic and acidic residues" evidence="5">
    <location>
        <begin position="638"/>
        <end position="655"/>
    </location>
</feature>
<feature type="domain" description="PPC89 centrosome localisation" evidence="7">
    <location>
        <begin position="429"/>
        <end position="495"/>
    </location>
</feature>